<dbReference type="CTD" id="20329503"/>
<dbReference type="GeneID" id="20329503"/>
<protein>
    <submittedName>
        <fullName evidence="1">Uncharacterized protein</fullName>
    </submittedName>
</protein>
<feature type="non-terminal residue" evidence="1">
    <location>
        <position position="1"/>
    </location>
</feature>
<organism evidence="1 2">
    <name type="scientific">Opisthorchis viverrini</name>
    <name type="common">Southeast Asian liver fluke</name>
    <dbReference type="NCBI Taxonomy" id="6198"/>
    <lineage>
        <taxon>Eukaryota</taxon>
        <taxon>Metazoa</taxon>
        <taxon>Spiralia</taxon>
        <taxon>Lophotrochozoa</taxon>
        <taxon>Platyhelminthes</taxon>
        <taxon>Trematoda</taxon>
        <taxon>Digenea</taxon>
        <taxon>Opisthorchiida</taxon>
        <taxon>Opisthorchiata</taxon>
        <taxon>Opisthorchiidae</taxon>
        <taxon>Opisthorchis</taxon>
    </lineage>
</organism>
<feature type="non-terminal residue" evidence="1">
    <location>
        <position position="153"/>
    </location>
</feature>
<proteinExistence type="predicted"/>
<dbReference type="KEGG" id="ovi:T265_15338"/>
<name>A0A074Z4A2_OPIVI</name>
<keyword evidence="2" id="KW-1185">Reference proteome</keyword>
<dbReference type="EMBL" id="KL597065">
    <property type="protein sequence ID" value="KER20347.1"/>
    <property type="molecule type" value="Genomic_DNA"/>
</dbReference>
<dbReference type="Proteomes" id="UP000054324">
    <property type="component" value="Unassembled WGS sequence"/>
</dbReference>
<gene>
    <name evidence="1" type="ORF">T265_15338</name>
</gene>
<dbReference type="AlphaFoldDB" id="A0A074Z4A2"/>
<dbReference type="RefSeq" id="XP_009175903.1">
    <property type="nucleotide sequence ID" value="XM_009177639.1"/>
</dbReference>
<evidence type="ECO:0000313" key="1">
    <source>
        <dbReference type="EMBL" id="KER20347.1"/>
    </source>
</evidence>
<evidence type="ECO:0000313" key="2">
    <source>
        <dbReference type="Proteomes" id="UP000054324"/>
    </source>
</evidence>
<sequence length="153" mass="17204">WKVKLQSAIRNPITSISLSMVVKNGEWAWKTSLERCTTLGHPTIRLPNIPRRRVLRQINLVVGSSVHVASDHAPFLLVGLDKLWKVKLQSAIRNPITSISLSMVVKNGEWAWKTSLERCTTLGHPTIRLPNIPRRRVLRQINLVVGSSVHVAS</sequence>
<accession>A0A074Z4A2</accession>
<reference evidence="1 2" key="1">
    <citation type="submission" date="2013-11" db="EMBL/GenBank/DDBJ databases">
        <title>Opisthorchis viverrini - life in the bile duct.</title>
        <authorList>
            <person name="Young N.D."/>
            <person name="Nagarajan N."/>
            <person name="Lin S.J."/>
            <person name="Korhonen P.K."/>
            <person name="Jex A.R."/>
            <person name="Hall R.S."/>
            <person name="Safavi-Hemami H."/>
            <person name="Kaewkong W."/>
            <person name="Bertrand D."/>
            <person name="Gao S."/>
            <person name="Seet Q."/>
            <person name="Wongkham S."/>
            <person name="Teh B.T."/>
            <person name="Wongkham C."/>
            <person name="Intapan P.M."/>
            <person name="Maleewong W."/>
            <person name="Yang X."/>
            <person name="Hu M."/>
            <person name="Wang Z."/>
            <person name="Hofmann A."/>
            <person name="Sternberg P.W."/>
            <person name="Tan P."/>
            <person name="Wang J."/>
            <person name="Gasser R.B."/>
        </authorList>
    </citation>
    <scope>NUCLEOTIDE SEQUENCE [LARGE SCALE GENOMIC DNA]</scope>
</reference>